<evidence type="ECO:0000256" key="4">
    <source>
        <dbReference type="ARBA" id="ARBA00024746"/>
    </source>
</evidence>
<protein>
    <recommendedName>
        <fullName evidence="2 5">Basal-body rod modification protein FlgD</fullName>
    </recommendedName>
</protein>
<dbReference type="Pfam" id="PF03963">
    <property type="entry name" value="FlgD"/>
    <property type="match status" value="1"/>
</dbReference>
<dbReference type="Gene3D" id="2.60.40.4070">
    <property type="match status" value="1"/>
</dbReference>
<evidence type="ECO:0000256" key="5">
    <source>
        <dbReference type="RuleBase" id="RU362076"/>
    </source>
</evidence>
<evidence type="ECO:0000256" key="3">
    <source>
        <dbReference type="ARBA" id="ARBA00022795"/>
    </source>
</evidence>
<keyword evidence="9" id="KW-0966">Cell projection</keyword>
<dbReference type="Proteomes" id="UP001597059">
    <property type="component" value="Unassembled WGS sequence"/>
</dbReference>
<evidence type="ECO:0000313" key="9">
    <source>
        <dbReference type="EMBL" id="MFD1384423.1"/>
    </source>
</evidence>
<evidence type="ECO:0000256" key="2">
    <source>
        <dbReference type="ARBA" id="ARBA00016013"/>
    </source>
</evidence>
<comment type="similarity">
    <text evidence="1 5">Belongs to the FlgD family.</text>
</comment>
<dbReference type="RefSeq" id="WP_377368621.1">
    <property type="nucleotide sequence ID" value="NZ_JBHTMN010000014.1"/>
</dbReference>
<dbReference type="Pfam" id="PF13860">
    <property type="entry name" value="FlgD_ig"/>
    <property type="match status" value="1"/>
</dbReference>
<dbReference type="EMBL" id="JBHTMN010000014">
    <property type="protein sequence ID" value="MFD1384423.1"/>
    <property type="molecule type" value="Genomic_DNA"/>
</dbReference>
<dbReference type="InterPro" id="IPR025965">
    <property type="entry name" value="FlgD/Vpr_Ig-like"/>
</dbReference>
<evidence type="ECO:0000256" key="1">
    <source>
        <dbReference type="ARBA" id="ARBA00010577"/>
    </source>
</evidence>
<feature type="domain" description="FlgD/Vpr Ig-like" evidence="7">
    <location>
        <begin position="127"/>
        <end position="192"/>
    </location>
</feature>
<feature type="region of interest" description="Disordered" evidence="6">
    <location>
        <begin position="19"/>
        <end position="40"/>
    </location>
</feature>
<feature type="compositionally biased region" description="Low complexity" evidence="6">
    <location>
        <begin position="31"/>
        <end position="40"/>
    </location>
</feature>
<evidence type="ECO:0000259" key="8">
    <source>
        <dbReference type="Pfam" id="PF13861"/>
    </source>
</evidence>
<comment type="caution">
    <text evidence="9">The sequence shown here is derived from an EMBL/GenBank/DDBJ whole genome shotgun (WGS) entry which is preliminary data.</text>
</comment>
<keyword evidence="10" id="KW-1185">Reference proteome</keyword>
<dbReference type="InterPro" id="IPR005648">
    <property type="entry name" value="FlgD"/>
</dbReference>
<name>A0ABW4B4G0_9GAMM</name>
<proteinExistence type="inferred from homology"/>
<comment type="function">
    <text evidence="4 5">Required for flagellar hook formation. May act as a scaffolding protein.</text>
</comment>
<evidence type="ECO:0000259" key="7">
    <source>
        <dbReference type="Pfam" id="PF13860"/>
    </source>
</evidence>
<feature type="domain" description="FlgD Tudor-like" evidence="8">
    <location>
        <begin position="102"/>
        <end position="231"/>
    </location>
</feature>
<gene>
    <name evidence="9" type="ORF">ACFQ45_13670</name>
</gene>
<accession>A0ABW4B4G0</accession>
<evidence type="ECO:0000256" key="6">
    <source>
        <dbReference type="SAM" id="MobiDB-lite"/>
    </source>
</evidence>
<keyword evidence="3 5" id="KW-1005">Bacterial flagellum biogenesis</keyword>
<keyword evidence="9" id="KW-0969">Cilium</keyword>
<dbReference type="Pfam" id="PF13861">
    <property type="entry name" value="FLgD_tudor"/>
    <property type="match status" value="1"/>
</dbReference>
<sequence length="237" mass="24965">MSDVSSNSALSSLISQYGTDSAKAKAGVSEDTTTSGLTDSSSALADQDVFLQLYIEQLKNQDPTSPQETGDMVSQMAQFSSLEQLTSMAAQMSSMSESLISSQALTASTLVGSYVYVDQETASVVDGSSTYVKTSFTDDSVSNTLKIYNSSGELVDSVSLTDEEYVWDGTDAEGNVVDDGTYTFIATSTNSDGEVTQLTTQIPARINGVTINGEDGTTLNVADYGKLALTDELEILG</sequence>
<organism evidence="9 10">
    <name type="scientific">Rhodanobacter aciditrophus</name>
    <dbReference type="NCBI Taxonomy" id="1623218"/>
    <lineage>
        <taxon>Bacteria</taxon>
        <taxon>Pseudomonadati</taxon>
        <taxon>Pseudomonadota</taxon>
        <taxon>Gammaproteobacteria</taxon>
        <taxon>Lysobacterales</taxon>
        <taxon>Rhodanobacteraceae</taxon>
        <taxon>Rhodanobacter</taxon>
    </lineage>
</organism>
<dbReference type="Gene3D" id="2.30.30.910">
    <property type="match status" value="1"/>
</dbReference>
<dbReference type="InterPro" id="IPR025963">
    <property type="entry name" value="FLgD_Tudor"/>
</dbReference>
<keyword evidence="9" id="KW-0282">Flagellum</keyword>
<evidence type="ECO:0000313" key="10">
    <source>
        <dbReference type="Proteomes" id="UP001597059"/>
    </source>
</evidence>
<reference evidence="10" key="1">
    <citation type="journal article" date="2019" name="Int. J. Syst. Evol. Microbiol.">
        <title>The Global Catalogue of Microorganisms (GCM) 10K type strain sequencing project: providing services to taxonomists for standard genome sequencing and annotation.</title>
        <authorList>
            <consortium name="The Broad Institute Genomics Platform"/>
            <consortium name="The Broad Institute Genome Sequencing Center for Infectious Disease"/>
            <person name="Wu L."/>
            <person name="Ma J."/>
        </authorList>
    </citation>
    <scope>NUCLEOTIDE SEQUENCE [LARGE SCALE GENOMIC DNA]</scope>
    <source>
        <strain evidence="10">JCM 30774</strain>
    </source>
</reference>